<dbReference type="InterPro" id="IPR036770">
    <property type="entry name" value="Ankyrin_rpt-contain_sf"/>
</dbReference>
<feature type="region of interest" description="Disordered" evidence="4">
    <location>
        <begin position="92"/>
        <end position="130"/>
    </location>
</feature>
<dbReference type="Gene3D" id="1.25.40.20">
    <property type="entry name" value="Ankyrin repeat-containing domain"/>
    <property type="match status" value="1"/>
</dbReference>
<sequence>MVGAGHGGAGHGGAGRDGADRGGPGRPEAVGPACQTPAMELDELLRCLAEAESGELREELTGGRYVVVRYDPEETVFDDAALAELFGVPTPDTGAAAPDAVEDPDAIEDTDEEYEDEGSEEEEYEDEDEDGARFSLIGVAPSLYEALDLLGDELPDEEGLTELDEEEWAEEAAEFGAHVFGADVIGAAAEAKDGEEGGEAGGGAEGEEGNEWLALLRGIRDPRRRAVVQLLCGVLGPMDFLTGDFEEDCYLGHVATRLPGARFVMLASAAPPNQEVAFAILELPPRDTPDPVGRALLLAAAAGDPAALRAALGEGADVGTLDEYAATPLHHAVAARSAAAVDALLAAGADPRAQAAFGNAPQFTAAGPGRPYPTARRVEDEEHWSLLWSLLDAGADINAVNTAGQTLLDLAVRSEPYPERQVRLLLERGAVSRELATTRVDALVRSVPYGYEEELCVLRNQVRFLLDTGAPYDHPLDSLLAVTGYYERELSADYLVELVDIMLSRGVGDRPGTYGRTARESAMQWVDHGLTHYQAVVDRLAAVAPGETLR</sequence>
<feature type="region of interest" description="Disordered" evidence="4">
    <location>
        <begin position="1"/>
        <end position="36"/>
    </location>
</feature>
<evidence type="ECO:0000256" key="2">
    <source>
        <dbReference type="ARBA" id="ARBA00023043"/>
    </source>
</evidence>
<evidence type="ECO:0000256" key="3">
    <source>
        <dbReference type="PROSITE-ProRule" id="PRU00023"/>
    </source>
</evidence>
<dbReference type="PROSITE" id="PS50297">
    <property type="entry name" value="ANK_REP_REGION"/>
    <property type="match status" value="1"/>
</dbReference>
<dbReference type="Pfam" id="PF00023">
    <property type="entry name" value="Ank"/>
    <property type="match status" value="1"/>
</dbReference>
<proteinExistence type="predicted"/>
<name>A0ABN1C8W9_9ACTN</name>
<protein>
    <recommendedName>
        <fullName evidence="7">Ankyrin repeat domain-containing protein</fullName>
    </recommendedName>
</protein>
<dbReference type="EMBL" id="BAAABZ010000012">
    <property type="protein sequence ID" value="GAA0514239.1"/>
    <property type="molecule type" value="Genomic_DNA"/>
</dbReference>
<keyword evidence="2 3" id="KW-0040">ANK repeat</keyword>
<evidence type="ECO:0000313" key="6">
    <source>
        <dbReference type="Proteomes" id="UP001501576"/>
    </source>
</evidence>
<dbReference type="PANTHER" id="PTHR24178:SF9">
    <property type="entry name" value="ANK_REP_REGION DOMAIN-CONTAINING PROTEIN"/>
    <property type="match status" value="1"/>
</dbReference>
<feature type="compositionally biased region" description="Acidic residues" evidence="4">
    <location>
        <begin position="100"/>
        <end position="130"/>
    </location>
</feature>
<organism evidence="5 6">
    <name type="scientific">Streptomyces mordarskii</name>
    <dbReference type="NCBI Taxonomy" id="1226758"/>
    <lineage>
        <taxon>Bacteria</taxon>
        <taxon>Bacillati</taxon>
        <taxon>Actinomycetota</taxon>
        <taxon>Actinomycetes</taxon>
        <taxon>Kitasatosporales</taxon>
        <taxon>Streptomycetaceae</taxon>
        <taxon>Streptomyces</taxon>
    </lineage>
</organism>
<evidence type="ECO:0000256" key="1">
    <source>
        <dbReference type="ARBA" id="ARBA00022737"/>
    </source>
</evidence>
<evidence type="ECO:0000313" key="5">
    <source>
        <dbReference type="EMBL" id="GAA0514239.1"/>
    </source>
</evidence>
<feature type="compositionally biased region" description="Gly residues" evidence="4">
    <location>
        <begin position="1"/>
        <end position="25"/>
    </location>
</feature>
<evidence type="ECO:0008006" key="7">
    <source>
        <dbReference type="Google" id="ProtNLM"/>
    </source>
</evidence>
<keyword evidence="1" id="KW-0677">Repeat</keyword>
<evidence type="ECO:0000256" key="4">
    <source>
        <dbReference type="SAM" id="MobiDB-lite"/>
    </source>
</evidence>
<dbReference type="PROSITE" id="PS50088">
    <property type="entry name" value="ANK_REPEAT"/>
    <property type="match status" value="1"/>
</dbReference>
<reference evidence="5 6" key="1">
    <citation type="journal article" date="2019" name="Int. J. Syst. Evol. Microbiol.">
        <title>The Global Catalogue of Microorganisms (GCM) 10K type strain sequencing project: providing services to taxonomists for standard genome sequencing and annotation.</title>
        <authorList>
            <consortium name="The Broad Institute Genomics Platform"/>
            <consortium name="The Broad Institute Genome Sequencing Center for Infectious Disease"/>
            <person name="Wu L."/>
            <person name="Ma J."/>
        </authorList>
    </citation>
    <scope>NUCLEOTIDE SEQUENCE [LARGE SCALE GENOMIC DNA]</scope>
    <source>
        <strain evidence="5 6">JCM 5052</strain>
    </source>
</reference>
<dbReference type="InterPro" id="IPR002110">
    <property type="entry name" value="Ankyrin_rpt"/>
</dbReference>
<comment type="caution">
    <text evidence="5">The sequence shown here is derived from an EMBL/GenBank/DDBJ whole genome shotgun (WGS) entry which is preliminary data.</text>
</comment>
<accession>A0ABN1C8W9</accession>
<dbReference type="PANTHER" id="PTHR24178">
    <property type="entry name" value="MOLTING PROTEIN MLT-4"/>
    <property type="match status" value="1"/>
</dbReference>
<dbReference type="SUPFAM" id="SSF48403">
    <property type="entry name" value="Ankyrin repeat"/>
    <property type="match status" value="1"/>
</dbReference>
<keyword evidence="6" id="KW-1185">Reference proteome</keyword>
<gene>
    <name evidence="5" type="ORF">GCM10010390_15670</name>
</gene>
<dbReference type="Proteomes" id="UP001501576">
    <property type="component" value="Unassembled WGS sequence"/>
</dbReference>
<feature type="repeat" description="ANK" evidence="3">
    <location>
        <begin position="324"/>
        <end position="356"/>
    </location>
</feature>